<protein>
    <submittedName>
        <fullName evidence="2">S-type pyocin</fullName>
    </submittedName>
</protein>
<sequence length="245" mass="26376">MNAANGLIEAKKAQGPAFSESNPNIIGPLSKPQTEALQHLVDEQATRRAGQLWADYHRALALTESIRYLQGFSAAMGNLAQRAIEAEQLQARHAAEQAAAQEAARLKAETQRLAAEEAARKQAEAERLAAHAERQRQEAARQRISYISDARTASSVPTITPIGAATFALAESASTVMLEAIKAAVAGMGTVAVAAGLQFIVTALAAAWPSTLGSADRRYLVSTPLSRPKPSWHFRRLGHHLFHRM</sequence>
<dbReference type="OrthoDB" id="2067488at2"/>
<proteinExistence type="predicted"/>
<feature type="region of interest" description="Disordered" evidence="1">
    <location>
        <begin position="115"/>
        <end position="134"/>
    </location>
</feature>
<reference evidence="2" key="1">
    <citation type="submission" date="2008-02" db="EMBL/GenBank/DDBJ databases">
        <title>Complete sequence of Psuedomonas putida W619.</title>
        <authorList>
            <consortium name="US DOE Joint Genome Institute"/>
            <person name="Copeland A."/>
            <person name="Lucas S."/>
            <person name="Lapidus A."/>
            <person name="Barry K."/>
            <person name="Detter J.C."/>
            <person name="Glavina del Rio T."/>
            <person name="Dalin E."/>
            <person name="Tice H."/>
            <person name="Pitluck S."/>
            <person name="Chain P."/>
            <person name="Malfatti S."/>
            <person name="Shin M."/>
            <person name="Vergez L."/>
            <person name="Schmutz J."/>
            <person name="Larimer F."/>
            <person name="Land M."/>
            <person name="Hauser L."/>
            <person name="Kyrpides N."/>
            <person name="Kim E."/>
            <person name="Taghavi S."/>
            <person name="Vangronsveld D."/>
            <person name="van der Lelie D."/>
            <person name="Richardson P."/>
        </authorList>
    </citation>
    <scope>NUCLEOTIDE SEQUENCE</scope>
    <source>
        <strain evidence="2">W619</strain>
    </source>
</reference>
<dbReference type="EMBL" id="CP000949">
    <property type="protein sequence ID" value="ACA71417.1"/>
    <property type="molecule type" value="Genomic_DNA"/>
</dbReference>
<accession>B1J168</accession>
<name>B1J168_PSEPW</name>
<dbReference type="AlphaFoldDB" id="B1J168"/>
<dbReference type="KEGG" id="ppw:PputW619_0912"/>
<organism evidence="2">
    <name type="scientific">Pseudomonas putida (strain W619)</name>
    <dbReference type="NCBI Taxonomy" id="390235"/>
    <lineage>
        <taxon>Bacteria</taxon>
        <taxon>Pseudomonadati</taxon>
        <taxon>Pseudomonadota</taxon>
        <taxon>Gammaproteobacteria</taxon>
        <taxon>Pseudomonadales</taxon>
        <taxon>Pseudomonadaceae</taxon>
        <taxon>Pseudomonas</taxon>
    </lineage>
</organism>
<dbReference type="HOGENOM" id="CLU_1132857_0_0_6"/>
<evidence type="ECO:0000256" key="1">
    <source>
        <dbReference type="SAM" id="MobiDB-lite"/>
    </source>
</evidence>
<evidence type="ECO:0000313" key="2">
    <source>
        <dbReference type="EMBL" id="ACA71417.1"/>
    </source>
</evidence>
<gene>
    <name evidence="2" type="ordered locus">PputW619_0912</name>
</gene>